<dbReference type="PANTHER" id="PTHR12110:SF52">
    <property type="entry name" value="XYLOSE ISOMERASE"/>
    <property type="match status" value="1"/>
</dbReference>
<dbReference type="Gene3D" id="3.20.20.150">
    <property type="entry name" value="Divalent-metal-dependent TIM barrel enzymes"/>
    <property type="match status" value="1"/>
</dbReference>
<sequence>MPDSDRRFSFNHATFGPDVSFRLFLEAVSQSGASAVGLWADRLDGLSPRAAGEVVRSLGLEISGVSRGGFFASASERQRQDAIDHTRRQIELTAELQAETLIIVPGGLSSELRDIGSARRMVADGLGQVVEFARDCGVKLAIEPFHPALSAMRSVVNTLDLALDLCEACGDHVGVITDIFHIWWDPNVYRAIERAGSRIFGHHLCDWRLDTIDPIADRGVMGDGVANVSRLTAAVLQTGYDGWMEIEIFSRNDLWTMDARAITALCLGRAMACLEQAEHLSRGDRLRDA</sequence>
<keyword evidence="3" id="KW-1185">Reference proteome</keyword>
<dbReference type="RefSeq" id="WP_307283535.1">
    <property type="nucleotide sequence ID" value="NZ_JAUSVX010000021.1"/>
</dbReference>
<evidence type="ECO:0000259" key="1">
    <source>
        <dbReference type="Pfam" id="PF01261"/>
    </source>
</evidence>
<gene>
    <name evidence="2" type="ORF">QO011_007283</name>
</gene>
<evidence type="ECO:0000313" key="3">
    <source>
        <dbReference type="Proteomes" id="UP001242480"/>
    </source>
</evidence>
<keyword evidence="2" id="KW-0413">Isomerase</keyword>
<dbReference type="InterPro" id="IPR013022">
    <property type="entry name" value="Xyl_isomerase-like_TIM-brl"/>
</dbReference>
<dbReference type="EMBL" id="JAUSVX010000021">
    <property type="protein sequence ID" value="MDQ0474243.1"/>
    <property type="molecule type" value="Genomic_DNA"/>
</dbReference>
<organism evidence="2 3">
    <name type="scientific">Labrys wisconsinensis</name>
    <dbReference type="NCBI Taxonomy" id="425677"/>
    <lineage>
        <taxon>Bacteria</taxon>
        <taxon>Pseudomonadati</taxon>
        <taxon>Pseudomonadota</taxon>
        <taxon>Alphaproteobacteria</taxon>
        <taxon>Hyphomicrobiales</taxon>
        <taxon>Xanthobacteraceae</taxon>
        <taxon>Labrys</taxon>
    </lineage>
</organism>
<name>A0ABU0JIY4_9HYPH</name>
<feature type="domain" description="Xylose isomerase-like TIM barrel" evidence="1">
    <location>
        <begin position="26"/>
        <end position="259"/>
    </location>
</feature>
<evidence type="ECO:0000313" key="2">
    <source>
        <dbReference type="EMBL" id="MDQ0474243.1"/>
    </source>
</evidence>
<dbReference type="SUPFAM" id="SSF51658">
    <property type="entry name" value="Xylose isomerase-like"/>
    <property type="match status" value="1"/>
</dbReference>
<dbReference type="GO" id="GO:0016853">
    <property type="term" value="F:isomerase activity"/>
    <property type="evidence" value="ECO:0007669"/>
    <property type="project" value="UniProtKB-KW"/>
</dbReference>
<dbReference type="InterPro" id="IPR036237">
    <property type="entry name" value="Xyl_isomerase-like_sf"/>
</dbReference>
<comment type="caution">
    <text evidence="2">The sequence shown here is derived from an EMBL/GenBank/DDBJ whole genome shotgun (WGS) entry which is preliminary data.</text>
</comment>
<dbReference type="Proteomes" id="UP001242480">
    <property type="component" value="Unassembled WGS sequence"/>
</dbReference>
<dbReference type="Pfam" id="PF01261">
    <property type="entry name" value="AP_endonuc_2"/>
    <property type="match status" value="1"/>
</dbReference>
<dbReference type="InterPro" id="IPR050312">
    <property type="entry name" value="IolE/XylAMocC-like"/>
</dbReference>
<accession>A0ABU0JIY4</accession>
<protein>
    <submittedName>
        <fullName evidence="2">Sugar phosphate isomerase/epimerase</fullName>
    </submittedName>
</protein>
<reference evidence="2 3" key="1">
    <citation type="submission" date="2023-07" db="EMBL/GenBank/DDBJ databases">
        <title>Genomic Encyclopedia of Type Strains, Phase IV (KMG-IV): sequencing the most valuable type-strain genomes for metagenomic binning, comparative biology and taxonomic classification.</title>
        <authorList>
            <person name="Goeker M."/>
        </authorList>
    </citation>
    <scope>NUCLEOTIDE SEQUENCE [LARGE SCALE GENOMIC DNA]</scope>
    <source>
        <strain evidence="2 3">DSM 19619</strain>
    </source>
</reference>
<proteinExistence type="predicted"/>
<dbReference type="PANTHER" id="PTHR12110">
    <property type="entry name" value="HYDROXYPYRUVATE ISOMERASE"/>
    <property type="match status" value="1"/>
</dbReference>